<reference evidence="5 6" key="1">
    <citation type="submission" date="2019-12" db="EMBL/GenBank/DDBJ databases">
        <title>Full genome sequence of a Bacillus safensis strain isolated from commercially available natto in Indonesia.</title>
        <authorList>
            <person name="Yoshida M."/>
            <person name="Uomi M."/>
            <person name="Waturangi D."/>
            <person name="Ekaputri J.J."/>
            <person name="Setiamarga D.H.E."/>
        </authorList>
    </citation>
    <scope>NUCLEOTIDE SEQUENCE [LARGE SCALE GENOMIC DNA]</scope>
    <source>
        <strain evidence="5 6">IDN1</strain>
    </source>
</reference>
<comment type="catalytic activity">
    <reaction evidence="4">
        <text>L-glutamine + H2O = L-glutamate + NH4(+)</text>
        <dbReference type="Rhea" id="RHEA:15889"/>
        <dbReference type="ChEBI" id="CHEBI:15377"/>
        <dbReference type="ChEBI" id="CHEBI:28938"/>
        <dbReference type="ChEBI" id="CHEBI:29985"/>
        <dbReference type="ChEBI" id="CHEBI:58359"/>
        <dbReference type="EC" id="3.5.1.2"/>
    </reaction>
</comment>
<evidence type="ECO:0000256" key="2">
    <source>
        <dbReference type="ARBA" id="ARBA00012918"/>
    </source>
</evidence>
<comment type="similarity">
    <text evidence="1">Belongs to the glutaminase family.</text>
</comment>
<dbReference type="GO" id="GO:0004359">
    <property type="term" value="F:glutaminase activity"/>
    <property type="evidence" value="ECO:0007669"/>
    <property type="project" value="UniProtKB-EC"/>
</dbReference>
<sequence length="64" mass="7097">MIKLETASPNKPLNPMINAGALAVTSLIRGATPQDQLNRLLGFIRELANDKKHYILQRDSGIRI</sequence>
<evidence type="ECO:0000256" key="1">
    <source>
        <dbReference type="ARBA" id="ARBA00011076"/>
    </source>
</evidence>
<keyword evidence="3" id="KW-0378">Hydrolase</keyword>
<protein>
    <recommendedName>
        <fullName evidence="2">glutaminase</fullName>
        <ecNumber evidence="2">3.5.1.2</ecNumber>
    </recommendedName>
</protein>
<dbReference type="SUPFAM" id="SSF56601">
    <property type="entry name" value="beta-lactamase/transpeptidase-like"/>
    <property type="match status" value="1"/>
</dbReference>
<accession>A0A5S9M7C7</accession>
<dbReference type="InterPro" id="IPR015868">
    <property type="entry name" value="Glutaminase"/>
</dbReference>
<dbReference type="Proteomes" id="UP000464658">
    <property type="component" value="Chromosome"/>
</dbReference>
<dbReference type="Pfam" id="PF04960">
    <property type="entry name" value="Glutaminase"/>
    <property type="match status" value="1"/>
</dbReference>
<dbReference type="GO" id="GO:0006541">
    <property type="term" value="P:glutamine metabolic process"/>
    <property type="evidence" value="ECO:0007669"/>
    <property type="project" value="InterPro"/>
</dbReference>
<dbReference type="EC" id="3.5.1.2" evidence="2"/>
<gene>
    <name evidence="5" type="ORF">BsIDN1_26510</name>
</gene>
<dbReference type="EMBL" id="AP021906">
    <property type="protein sequence ID" value="BBP89033.1"/>
    <property type="molecule type" value="Genomic_DNA"/>
</dbReference>
<dbReference type="AlphaFoldDB" id="A0A5S9M7C7"/>
<proteinExistence type="inferred from homology"/>
<evidence type="ECO:0000313" key="6">
    <source>
        <dbReference type="Proteomes" id="UP000464658"/>
    </source>
</evidence>
<dbReference type="InterPro" id="IPR012338">
    <property type="entry name" value="Beta-lactam/transpept-like"/>
</dbReference>
<dbReference type="Gene3D" id="1.10.1500.10">
    <property type="match status" value="1"/>
</dbReference>
<evidence type="ECO:0000256" key="4">
    <source>
        <dbReference type="ARBA" id="ARBA00049534"/>
    </source>
</evidence>
<evidence type="ECO:0000313" key="5">
    <source>
        <dbReference type="EMBL" id="BBP89033.1"/>
    </source>
</evidence>
<name>A0A5S9M7C7_BACIA</name>
<organism evidence="5 6">
    <name type="scientific">Bacillus safensis</name>
    <dbReference type="NCBI Taxonomy" id="561879"/>
    <lineage>
        <taxon>Bacteria</taxon>
        <taxon>Bacillati</taxon>
        <taxon>Bacillota</taxon>
        <taxon>Bacilli</taxon>
        <taxon>Bacillales</taxon>
        <taxon>Bacillaceae</taxon>
        <taxon>Bacillus</taxon>
    </lineage>
</organism>
<evidence type="ECO:0000256" key="3">
    <source>
        <dbReference type="ARBA" id="ARBA00022801"/>
    </source>
</evidence>